<evidence type="ECO:0000256" key="1">
    <source>
        <dbReference type="ARBA" id="ARBA00022801"/>
    </source>
</evidence>
<protein>
    <recommendedName>
        <fullName evidence="3">Glycoside hydrolase family 42 N-terminal domain-containing protein</fullName>
    </recommendedName>
</protein>
<evidence type="ECO:0000313" key="5">
    <source>
        <dbReference type="Proteomes" id="UP001501207"/>
    </source>
</evidence>
<dbReference type="Proteomes" id="UP001501207">
    <property type="component" value="Unassembled WGS sequence"/>
</dbReference>
<dbReference type="EMBL" id="BAABFN010000006">
    <property type="protein sequence ID" value="GAA4315249.1"/>
    <property type="molecule type" value="Genomic_DNA"/>
</dbReference>
<comment type="caution">
    <text evidence="4">The sequence shown here is derived from an EMBL/GenBank/DDBJ whole genome shotgun (WGS) entry which is preliminary data.</text>
</comment>
<evidence type="ECO:0000256" key="2">
    <source>
        <dbReference type="ARBA" id="ARBA00023295"/>
    </source>
</evidence>
<dbReference type="InterPro" id="IPR013529">
    <property type="entry name" value="Glyco_hydro_42_N"/>
</dbReference>
<dbReference type="Pfam" id="PF02449">
    <property type="entry name" value="Glyco_hydro_42"/>
    <property type="match status" value="1"/>
</dbReference>
<keyword evidence="2" id="KW-0326">Glycosidase</keyword>
<gene>
    <name evidence="4" type="ORF">GCM10023143_26500</name>
</gene>
<name>A0ABP8G179_9BACT</name>
<dbReference type="InterPro" id="IPR017853">
    <property type="entry name" value="GH"/>
</dbReference>
<organism evidence="4 5">
    <name type="scientific">Compostibacter hankyongensis</name>
    <dbReference type="NCBI Taxonomy" id="1007089"/>
    <lineage>
        <taxon>Bacteria</taxon>
        <taxon>Pseudomonadati</taxon>
        <taxon>Bacteroidota</taxon>
        <taxon>Chitinophagia</taxon>
        <taxon>Chitinophagales</taxon>
        <taxon>Chitinophagaceae</taxon>
        <taxon>Compostibacter</taxon>
    </lineage>
</organism>
<keyword evidence="5" id="KW-1185">Reference proteome</keyword>
<dbReference type="Gene3D" id="3.20.20.80">
    <property type="entry name" value="Glycosidases"/>
    <property type="match status" value="1"/>
</dbReference>
<proteinExistence type="predicted"/>
<evidence type="ECO:0000259" key="3">
    <source>
        <dbReference type="Pfam" id="PF02449"/>
    </source>
</evidence>
<accession>A0ABP8G179</accession>
<keyword evidence="1" id="KW-0378">Hydrolase</keyword>
<reference evidence="5" key="1">
    <citation type="journal article" date="2019" name="Int. J. Syst. Evol. Microbiol.">
        <title>The Global Catalogue of Microorganisms (GCM) 10K type strain sequencing project: providing services to taxonomists for standard genome sequencing and annotation.</title>
        <authorList>
            <consortium name="The Broad Institute Genomics Platform"/>
            <consortium name="The Broad Institute Genome Sequencing Center for Infectious Disease"/>
            <person name="Wu L."/>
            <person name="Ma J."/>
        </authorList>
    </citation>
    <scope>NUCLEOTIDE SEQUENCE [LARGE SCALE GENOMIC DNA]</scope>
    <source>
        <strain evidence="5">JCM 17664</strain>
    </source>
</reference>
<evidence type="ECO:0000313" key="4">
    <source>
        <dbReference type="EMBL" id="GAA4315249.1"/>
    </source>
</evidence>
<sequence>MQPAAAQERISASGDIPILAWYGIPAGQTSLARYEELKASGITYQFTNFPDAEAMAKALDIARKAGIKMIVACPELKTDTRNTVRRFMHHPAVAGYFLRDEPGKKDFPDLAEWAKKIQSVDKAHFCYLNLLPTYGAGALGTSTYREYVHTFIKTVPLQLLSFDHYPVVGDSLRWDWYDNLEVFSDEARKAGKPFWAFALTVSHGPYPIPTVAELKLQVFSDLAYGAQGIQYFTYWTPTGTQWDFHHGPITPEGKRSEIYDRIRTMNKEIKSLSGVFLGAKVVSVSHTGDSIPYGTKRLTTLPAPIKTLETKGKGAVVSVLKNGQNTFLVVVNRDFRQPMELTIHCDGGVKKVLKDGSLVPANAYLPTLEVDPGDMAVYQWTTP</sequence>
<dbReference type="SUPFAM" id="SSF51445">
    <property type="entry name" value="(Trans)glycosidases"/>
    <property type="match status" value="1"/>
</dbReference>
<feature type="domain" description="Glycoside hydrolase family 42 N-terminal" evidence="3">
    <location>
        <begin position="157"/>
        <end position="272"/>
    </location>
</feature>